<evidence type="ECO:0000313" key="3">
    <source>
        <dbReference type="Proteomes" id="UP001629244"/>
    </source>
</evidence>
<sequence length="102" mass="10989">MPDQLTPAAQTRSHWTPAKQRTFLTALVETGSIARAARAAGMSRSSAHALRNRLAGTPFDHHWAHALKLHAARLADPFVPDPLAPRGSAKTGRAPVVPQSRQ</sequence>
<keyword evidence="3" id="KW-1185">Reference proteome</keyword>
<feature type="region of interest" description="Disordered" evidence="1">
    <location>
        <begin position="77"/>
        <end position="102"/>
    </location>
</feature>
<evidence type="ECO:0000256" key="1">
    <source>
        <dbReference type="SAM" id="MobiDB-lite"/>
    </source>
</evidence>
<gene>
    <name evidence="2" type="ORF">ABS767_06195</name>
</gene>
<dbReference type="Proteomes" id="UP001629244">
    <property type="component" value="Unassembled WGS sequence"/>
</dbReference>
<dbReference type="RefSeq" id="WP_408077484.1">
    <property type="nucleotide sequence ID" value="NZ_JBELQC010000001.1"/>
</dbReference>
<reference evidence="2 3" key="1">
    <citation type="submission" date="2024-06" db="EMBL/GenBank/DDBJ databases">
        <authorList>
            <person name="Kaempfer P."/>
            <person name="Viver T."/>
        </authorList>
    </citation>
    <scope>NUCLEOTIDE SEQUENCE [LARGE SCALE GENOMIC DNA]</scope>
    <source>
        <strain evidence="2 3">ST-64</strain>
    </source>
</reference>
<evidence type="ECO:0000313" key="2">
    <source>
        <dbReference type="EMBL" id="MFL9840549.1"/>
    </source>
</evidence>
<organism evidence="2 3">
    <name type="scientific">Sphingomonas plantiphila</name>
    <dbReference type="NCBI Taxonomy" id="3163295"/>
    <lineage>
        <taxon>Bacteria</taxon>
        <taxon>Pseudomonadati</taxon>
        <taxon>Pseudomonadota</taxon>
        <taxon>Alphaproteobacteria</taxon>
        <taxon>Sphingomonadales</taxon>
        <taxon>Sphingomonadaceae</taxon>
        <taxon>Sphingomonas</taxon>
    </lineage>
</organism>
<comment type="caution">
    <text evidence="2">The sequence shown here is derived from an EMBL/GenBank/DDBJ whole genome shotgun (WGS) entry which is preliminary data.</text>
</comment>
<protein>
    <submittedName>
        <fullName evidence="2">LysR family transcriptional regulator</fullName>
    </submittedName>
</protein>
<name>A0ABW8YK15_9SPHN</name>
<proteinExistence type="predicted"/>
<accession>A0ABW8YK15</accession>
<dbReference type="EMBL" id="JBELQC010000001">
    <property type="protein sequence ID" value="MFL9840549.1"/>
    <property type="molecule type" value="Genomic_DNA"/>
</dbReference>